<comment type="caution">
    <text evidence="3">The sequence shown here is derived from an EMBL/GenBank/DDBJ whole genome shotgun (WGS) entry which is preliminary data.</text>
</comment>
<reference evidence="3 4" key="1">
    <citation type="submission" date="2024-11" db="EMBL/GenBank/DDBJ databases">
        <title>Chromosome-level genome assembly of the freshwater bivalve Anodonta woodiana.</title>
        <authorList>
            <person name="Chen X."/>
        </authorList>
    </citation>
    <scope>NUCLEOTIDE SEQUENCE [LARGE SCALE GENOMIC DNA]</scope>
    <source>
        <strain evidence="3">MN2024</strain>
        <tissue evidence="3">Gills</tissue>
    </source>
</reference>
<organism evidence="3 4">
    <name type="scientific">Sinanodonta woodiana</name>
    <name type="common">Chinese pond mussel</name>
    <name type="synonym">Anodonta woodiana</name>
    <dbReference type="NCBI Taxonomy" id="1069815"/>
    <lineage>
        <taxon>Eukaryota</taxon>
        <taxon>Metazoa</taxon>
        <taxon>Spiralia</taxon>
        <taxon>Lophotrochozoa</taxon>
        <taxon>Mollusca</taxon>
        <taxon>Bivalvia</taxon>
        <taxon>Autobranchia</taxon>
        <taxon>Heteroconchia</taxon>
        <taxon>Palaeoheterodonta</taxon>
        <taxon>Unionida</taxon>
        <taxon>Unionoidea</taxon>
        <taxon>Unionidae</taxon>
        <taxon>Unioninae</taxon>
        <taxon>Sinanodonta</taxon>
    </lineage>
</organism>
<proteinExistence type="predicted"/>
<accession>A0ABD3UWL1</accession>
<dbReference type="AlphaFoldDB" id="A0ABD3UWL1"/>
<evidence type="ECO:0000313" key="4">
    <source>
        <dbReference type="Proteomes" id="UP001634394"/>
    </source>
</evidence>
<feature type="transmembrane region" description="Helical" evidence="2">
    <location>
        <begin position="236"/>
        <end position="257"/>
    </location>
</feature>
<keyword evidence="2" id="KW-1133">Transmembrane helix</keyword>
<evidence type="ECO:0000256" key="2">
    <source>
        <dbReference type="SAM" id="Phobius"/>
    </source>
</evidence>
<dbReference type="Proteomes" id="UP001634394">
    <property type="component" value="Unassembled WGS sequence"/>
</dbReference>
<evidence type="ECO:0000313" key="3">
    <source>
        <dbReference type="EMBL" id="KAL3852607.1"/>
    </source>
</evidence>
<feature type="coiled-coil region" evidence="1">
    <location>
        <begin position="118"/>
        <end position="158"/>
    </location>
</feature>
<protein>
    <submittedName>
        <fullName evidence="3">Uncharacterized protein</fullName>
    </submittedName>
</protein>
<keyword evidence="1" id="KW-0175">Coiled coil</keyword>
<keyword evidence="2" id="KW-0812">Transmembrane</keyword>
<gene>
    <name evidence="3" type="ORF">ACJMK2_016226</name>
</gene>
<evidence type="ECO:0000256" key="1">
    <source>
        <dbReference type="SAM" id="Coils"/>
    </source>
</evidence>
<name>A0ABD3UWL1_SINWO</name>
<dbReference type="EMBL" id="JBJQND010000015">
    <property type="protein sequence ID" value="KAL3852607.1"/>
    <property type="molecule type" value="Genomic_DNA"/>
</dbReference>
<keyword evidence="2" id="KW-0472">Membrane</keyword>
<feature type="transmembrane region" description="Helical" evidence="2">
    <location>
        <begin position="182"/>
        <end position="201"/>
    </location>
</feature>
<sequence>MRSHEWPHNYRKLGKIFAHQCWEEGKLNDVPTYLGIIESCTDFRLPPSALDLIKKIKVARNDHIGHNACLELSDNHKTRIFDMLKQFVSVEEVKKEINGSSLLQALESTEKGKPFQKNENITNRIQNIAKQIQLAKSQEDTEDRLDVIRKDMETLENDIGQRTAISDRNQVLPIRYYRKFRWPGICIIIILLLLPVILFPWTGKDTFTGKLNAFISVMIVHHSYRSIITYPPMYPCNVFIFFSLVTFVVVVAVIVVGSCNFTA</sequence>
<keyword evidence="4" id="KW-1185">Reference proteome</keyword>